<keyword evidence="1" id="KW-1133">Transmembrane helix</keyword>
<evidence type="ECO:0000313" key="2">
    <source>
        <dbReference type="EMBL" id="BAA99341.1"/>
    </source>
</evidence>
<gene>
    <name evidence="2" type="primary">orf129c</name>
</gene>
<reference evidence="2" key="1">
    <citation type="journal article" date="2000" name="Nucleic Acids Res.">
        <title>The complete nucleotide sequence of the mitochondrial genome of sugar beet (Beta vulgaris L.) reveals a novel gene for tRNACys(GCA).</title>
        <authorList>
            <person name="Kubo T."/>
            <person name="Nishizawa S."/>
            <person name="Sugawara A."/>
            <person name="Itchoda N."/>
            <person name="Estiati A."/>
            <person name="Mikami T."/>
        </authorList>
    </citation>
    <scope>NUCLEOTIDE SEQUENCE</scope>
</reference>
<dbReference type="GeneID" id="809506"/>
<protein>
    <submittedName>
        <fullName evidence="2">Orf129c protein</fullName>
    </submittedName>
</protein>
<proteinExistence type="predicted"/>
<keyword evidence="1" id="KW-0812">Transmembrane</keyword>
<feature type="transmembrane region" description="Helical" evidence="1">
    <location>
        <begin position="45"/>
        <end position="63"/>
    </location>
</feature>
<accession>Q9MFA9</accession>
<organism evidence="2">
    <name type="scientific">Beta vulgaris subsp. vulgaris</name>
    <name type="common">Beet</name>
    <dbReference type="NCBI Taxonomy" id="3555"/>
    <lineage>
        <taxon>Eukaryota</taxon>
        <taxon>Viridiplantae</taxon>
        <taxon>Streptophyta</taxon>
        <taxon>Embryophyta</taxon>
        <taxon>Tracheophyta</taxon>
        <taxon>Spermatophyta</taxon>
        <taxon>Magnoliopsida</taxon>
        <taxon>eudicotyledons</taxon>
        <taxon>Gunneridae</taxon>
        <taxon>Pentapetalae</taxon>
        <taxon>Caryophyllales</taxon>
        <taxon>Chenopodiaceae</taxon>
        <taxon>Betoideae</taxon>
        <taxon>Beta</taxon>
    </lineage>
</organism>
<sequence length="129" mass="14928">MTRGWRGIRTPGIPINTSVFKTDSFNRSDIHPLRPPLRLRNRRKWLIYVIATLCLFLYDNMHLGCCAPRGKKEQESEERMIFQTKRVIESRVRLSFYPCSAVLVHVGTVDGSTDQLRDALKSMSQCSQE</sequence>
<evidence type="ECO:0000256" key="1">
    <source>
        <dbReference type="SAM" id="Phobius"/>
    </source>
</evidence>
<dbReference type="RefSeq" id="NP_064030.1">
    <property type="nucleotide sequence ID" value="NC_002511.2"/>
</dbReference>
<dbReference type="EMBL" id="BA000009">
    <property type="protein sequence ID" value="BAA99341.1"/>
    <property type="molecule type" value="Genomic_DNA"/>
</dbReference>
<reference evidence="2" key="2">
    <citation type="journal article" date="2006" name="Mol. Genet. Genomics">
        <title>Patterns of partial RNA editing in mitochondrial genes of Beta vulgaris.</title>
        <authorList>
            <person name="Mower J.P."/>
            <person name="Palmer J.D."/>
        </authorList>
    </citation>
    <scope>NUCLEOTIDE SEQUENCE</scope>
</reference>
<geneLocation type="mitochondrion" evidence="2"/>
<dbReference type="KEGG" id="bvg:809506"/>
<keyword evidence="1" id="KW-0472">Membrane</keyword>
<name>Q9MFA9_BETVV</name>
<keyword evidence="2" id="KW-0496">Mitochondrion</keyword>
<dbReference type="AlphaFoldDB" id="Q9MFA9"/>